<feature type="transmembrane region" description="Helical" evidence="8">
    <location>
        <begin position="86"/>
        <end position="106"/>
    </location>
</feature>
<organism evidence="10 11">
    <name type="scientific">Pseudokineococcus lusitanus</name>
    <dbReference type="NCBI Taxonomy" id="763993"/>
    <lineage>
        <taxon>Bacteria</taxon>
        <taxon>Bacillati</taxon>
        <taxon>Actinomycetota</taxon>
        <taxon>Actinomycetes</taxon>
        <taxon>Kineosporiales</taxon>
        <taxon>Kineosporiaceae</taxon>
        <taxon>Pseudokineococcus</taxon>
    </lineage>
</organism>
<dbReference type="CDD" id="cd06261">
    <property type="entry name" value="TM_PBP2"/>
    <property type="match status" value="2"/>
</dbReference>
<evidence type="ECO:0000256" key="2">
    <source>
        <dbReference type="ARBA" id="ARBA00022448"/>
    </source>
</evidence>
<comment type="subcellular location">
    <subcellularLocation>
        <location evidence="1">Cell inner membrane</location>
        <topology evidence="1">Multi-pass membrane protein</topology>
    </subcellularLocation>
    <subcellularLocation>
        <location evidence="8">Cell membrane</location>
        <topology evidence="8">Multi-pass membrane protein</topology>
    </subcellularLocation>
</comment>
<dbReference type="EMBL" id="RJKN01000002">
    <property type="protein sequence ID" value="ROP44964.1"/>
    <property type="molecule type" value="Genomic_DNA"/>
</dbReference>
<feature type="transmembrane region" description="Helical" evidence="8">
    <location>
        <begin position="317"/>
        <end position="339"/>
    </location>
</feature>
<dbReference type="SUPFAM" id="SSF161098">
    <property type="entry name" value="MetI-like"/>
    <property type="match status" value="2"/>
</dbReference>
<dbReference type="GO" id="GO:0005886">
    <property type="term" value="C:plasma membrane"/>
    <property type="evidence" value="ECO:0007669"/>
    <property type="project" value="UniProtKB-SubCell"/>
</dbReference>
<keyword evidence="2 8" id="KW-0813">Transport</keyword>
<keyword evidence="4" id="KW-0997">Cell inner membrane</keyword>
<dbReference type="InterPro" id="IPR000515">
    <property type="entry name" value="MetI-like"/>
</dbReference>
<dbReference type="Gene3D" id="1.10.3720.10">
    <property type="entry name" value="MetI-like"/>
    <property type="match status" value="2"/>
</dbReference>
<keyword evidence="11" id="KW-1185">Reference proteome</keyword>
<name>A0A3N1HR27_9ACTN</name>
<evidence type="ECO:0000256" key="1">
    <source>
        <dbReference type="ARBA" id="ARBA00004429"/>
    </source>
</evidence>
<feature type="transmembrane region" description="Helical" evidence="8">
    <location>
        <begin position="145"/>
        <end position="167"/>
    </location>
</feature>
<evidence type="ECO:0000259" key="9">
    <source>
        <dbReference type="PROSITE" id="PS50928"/>
    </source>
</evidence>
<dbReference type="Proteomes" id="UP000276232">
    <property type="component" value="Unassembled WGS sequence"/>
</dbReference>
<keyword evidence="6 8" id="KW-1133">Transmembrane helix</keyword>
<feature type="domain" description="ABC transmembrane type-1" evidence="9">
    <location>
        <begin position="279"/>
        <end position="469"/>
    </location>
</feature>
<evidence type="ECO:0000256" key="8">
    <source>
        <dbReference type="RuleBase" id="RU363032"/>
    </source>
</evidence>
<dbReference type="RefSeq" id="WP_241967039.1">
    <property type="nucleotide sequence ID" value="NZ_RJKN01000002.1"/>
</dbReference>
<proteinExistence type="inferred from homology"/>
<dbReference type="Pfam" id="PF00528">
    <property type="entry name" value="BPD_transp_1"/>
    <property type="match status" value="2"/>
</dbReference>
<feature type="transmembrane region" description="Helical" evidence="8">
    <location>
        <begin position="345"/>
        <end position="365"/>
    </location>
</feature>
<keyword evidence="7 8" id="KW-0472">Membrane</keyword>
<dbReference type="InterPro" id="IPR035906">
    <property type="entry name" value="MetI-like_sf"/>
</dbReference>
<evidence type="ECO:0000256" key="6">
    <source>
        <dbReference type="ARBA" id="ARBA00022989"/>
    </source>
</evidence>
<keyword evidence="3" id="KW-1003">Cell membrane</keyword>
<comment type="similarity">
    <text evidence="8">Belongs to the binding-protein-dependent transport system permease family.</text>
</comment>
<feature type="transmembrane region" description="Helical" evidence="8">
    <location>
        <begin position="60"/>
        <end position="80"/>
    </location>
</feature>
<dbReference type="PANTHER" id="PTHR43357">
    <property type="entry name" value="INNER MEMBRANE ABC TRANSPORTER PERMEASE PROTEIN YDCV"/>
    <property type="match status" value="1"/>
</dbReference>
<feature type="transmembrane region" description="Helical" evidence="8">
    <location>
        <begin position="448"/>
        <end position="469"/>
    </location>
</feature>
<keyword evidence="5 8" id="KW-0812">Transmembrane</keyword>
<comment type="caution">
    <text evidence="10">The sequence shown here is derived from an EMBL/GenBank/DDBJ whole genome shotgun (WGS) entry which is preliminary data.</text>
</comment>
<evidence type="ECO:0000313" key="10">
    <source>
        <dbReference type="EMBL" id="ROP44964.1"/>
    </source>
</evidence>
<reference evidence="10 11" key="1">
    <citation type="journal article" date="2015" name="Stand. Genomic Sci.">
        <title>Genomic Encyclopedia of Bacterial and Archaeal Type Strains, Phase III: the genomes of soil and plant-associated and newly described type strains.</title>
        <authorList>
            <person name="Whitman W.B."/>
            <person name="Woyke T."/>
            <person name="Klenk H.P."/>
            <person name="Zhou Y."/>
            <person name="Lilburn T.G."/>
            <person name="Beck B.J."/>
            <person name="De Vos P."/>
            <person name="Vandamme P."/>
            <person name="Eisen J.A."/>
            <person name="Garrity G."/>
            <person name="Hugenholtz P."/>
            <person name="Kyrpides N.C."/>
        </authorList>
    </citation>
    <scope>NUCLEOTIDE SEQUENCE [LARGE SCALE GENOMIC DNA]</scope>
    <source>
        <strain evidence="10 11">CECT 7306</strain>
    </source>
</reference>
<evidence type="ECO:0000256" key="4">
    <source>
        <dbReference type="ARBA" id="ARBA00022519"/>
    </source>
</evidence>
<dbReference type="PROSITE" id="PS50928">
    <property type="entry name" value="ABC_TM1"/>
    <property type="match status" value="2"/>
</dbReference>
<sequence>MLASRADPAVLGAVLARPRTLELLLVTVALAAVVTAACLVVGVGTAWLLERTDLRGRRAWAVLAVLPLAVPSYVMAYTWVSALPGTAGFGGAALVLTLSCSPYVVLPVAASLRGLDPAPEEAARSLGLGPGAVALRVVLPQVRPAAASGGLLVAVYVLSDFGAVAIMRQETLTRSIATGLGSSFDRTPAVVLSLLLVALTVLVVTGESRSRAGTRYARLGPGSARTARPARLGRAGAPAAAALGLVAAAGLGLPLASIVGWLVVGRSGGLDGERLLAALGGSVGLAVGGAVLTTLAALPVGVLLARRGGRLARLLEAAVFTGHGVPSVVVALSLVFLTVRYLPAVYLTAPVVVVAYAVLFLPMAVGAVRASVAQSAPVLEDVARSLGRRPEQVLREVTVPLAAPGVAAGAALVLLSGMKELTATLMLHPTGTTTLALALWDETATRSYAAAAPYAAAVVLVSALPALLLGQHGRRRAGPPAGTAPGPSGGAA</sequence>
<evidence type="ECO:0000313" key="11">
    <source>
        <dbReference type="Proteomes" id="UP000276232"/>
    </source>
</evidence>
<evidence type="ECO:0000256" key="7">
    <source>
        <dbReference type="ARBA" id="ARBA00023136"/>
    </source>
</evidence>
<feature type="domain" description="ABC transmembrane type-1" evidence="9">
    <location>
        <begin position="24"/>
        <end position="205"/>
    </location>
</feature>
<dbReference type="InParanoid" id="A0A3N1HR27"/>
<feature type="transmembrane region" description="Helical" evidence="8">
    <location>
        <begin position="23"/>
        <end position="48"/>
    </location>
</feature>
<dbReference type="GO" id="GO:0055085">
    <property type="term" value="P:transmembrane transport"/>
    <property type="evidence" value="ECO:0007669"/>
    <property type="project" value="InterPro"/>
</dbReference>
<protein>
    <submittedName>
        <fullName evidence="10">Iron(III) transport system permease protein</fullName>
    </submittedName>
</protein>
<dbReference type="PANTHER" id="PTHR43357:SF3">
    <property type="entry name" value="FE(3+)-TRANSPORT SYSTEM PERMEASE PROTEIN FBPB 2"/>
    <property type="match status" value="1"/>
</dbReference>
<gene>
    <name evidence="10" type="ORF">EDC03_1094</name>
</gene>
<accession>A0A3N1HR27</accession>
<dbReference type="AlphaFoldDB" id="A0A3N1HR27"/>
<feature type="transmembrane region" description="Helical" evidence="8">
    <location>
        <begin position="187"/>
        <end position="205"/>
    </location>
</feature>
<feature type="transmembrane region" description="Helical" evidence="8">
    <location>
        <begin position="397"/>
        <end position="418"/>
    </location>
</feature>
<evidence type="ECO:0000256" key="3">
    <source>
        <dbReference type="ARBA" id="ARBA00022475"/>
    </source>
</evidence>
<feature type="transmembrane region" description="Helical" evidence="8">
    <location>
        <begin position="283"/>
        <end position="305"/>
    </location>
</feature>
<feature type="transmembrane region" description="Helical" evidence="8">
    <location>
        <begin position="235"/>
        <end position="263"/>
    </location>
</feature>
<evidence type="ECO:0000256" key="5">
    <source>
        <dbReference type="ARBA" id="ARBA00022692"/>
    </source>
</evidence>